<dbReference type="Gene3D" id="3.40.50.300">
    <property type="entry name" value="P-loop containing nucleotide triphosphate hydrolases"/>
    <property type="match status" value="1"/>
</dbReference>
<evidence type="ECO:0000313" key="3">
    <source>
        <dbReference type="EMBL" id="AVR65418.1"/>
    </source>
</evidence>
<name>A0A2R4AKY4_9GAMM</name>
<dbReference type="InterPro" id="IPR051396">
    <property type="entry name" value="Bact_Antivir_Def_Nuclease"/>
</dbReference>
<dbReference type="Pfam" id="PF13175">
    <property type="entry name" value="AAA_15"/>
    <property type="match status" value="1"/>
</dbReference>
<dbReference type="InterPro" id="IPR027417">
    <property type="entry name" value="P-loop_NTPase"/>
</dbReference>
<dbReference type="InterPro" id="IPR034139">
    <property type="entry name" value="TOPRIM_OLD"/>
</dbReference>
<dbReference type="InterPro" id="IPR022602">
    <property type="entry name" value="DUF2813"/>
</dbReference>
<dbReference type="PANTHER" id="PTHR43581:SF4">
    <property type="entry name" value="ATP_GTP PHOSPHATASE"/>
    <property type="match status" value="1"/>
</dbReference>
<accession>A0A2R4AKY4</accession>
<gene>
    <name evidence="3" type="ORF">ICESupCHN110003_052</name>
</gene>
<dbReference type="EMBL" id="MG014393">
    <property type="protein sequence ID" value="AVR65418.1"/>
    <property type="molecule type" value="Genomic_DNA"/>
</dbReference>
<dbReference type="PANTHER" id="PTHR43581">
    <property type="entry name" value="ATP/GTP PHOSPHATASE"/>
    <property type="match status" value="1"/>
</dbReference>
<organism evidence="3">
    <name type="scientific">Shewanella algae</name>
    <dbReference type="NCBI Taxonomy" id="38313"/>
    <lineage>
        <taxon>Bacteria</taxon>
        <taxon>Pseudomonadati</taxon>
        <taxon>Pseudomonadota</taxon>
        <taxon>Gammaproteobacteria</taxon>
        <taxon>Alteromonadales</taxon>
        <taxon>Shewanellaceae</taxon>
        <taxon>Shewanella</taxon>
    </lineage>
</organism>
<dbReference type="GO" id="GO:0004519">
    <property type="term" value="F:endonuclease activity"/>
    <property type="evidence" value="ECO:0007669"/>
    <property type="project" value="UniProtKB-KW"/>
</dbReference>
<feature type="domain" description="OLD protein-like TOPRIM" evidence="2">
    <location>
        <begin position="370"/>
        <end position="434"/>
    </location>
</feature>
<evidence type="ECO:0000259" key="1">
    <source>
        <dbReference type="Pfam" id="PF13175"/>
    </source>
</evidence>
<dbReference type="Pfam" id="PF11398">
    <property type="entry name" value="DUF2813"/>
    <property type="match status" value="1"/>
</dbReference>
<proteinExistence type="predicted"/>
<reference evidence="3" key="1">
    <citation type="submission" date="2017-09" db="EMBL/GenBank/DDBJ databases">
        <title>Distribution and Genetic Characteristics of SXT/R391 Integrative and Conjugative Elements in Shewanella spp., China.</title>
        <authorList>
            <person name="Fang Y."/>
            <person name="Wang D."/>
        </authorList>
    </citation>
    <scope>NUCLEOTIDE SEQUENCE</scope>
    <source>
        <strain evidence="3">110003</strain>
    </source>
</reference>
<dbReference type="SUPFAM" id="SSF52540">
    <property type="entry name" value="P-loop containing nucleoside triphosphate hydrolases"/>
    <property type="match status" value="1"/>
</dbReference>
<sequence length="566" mass="63274">MKIEKVNLTGFRNFKNALVSFNDRTLMIGSNDVGKTNLLYALRLLLDKSLSDRDIEPELTDFYIDGDGEQPETFTINIYFSEITEDAVLSILKGHVSDEGTCVISMVADRATLDCQILIGCSAEELELVQSRFYLKRLNLRYVRSRRDLEKFINIEKKKLLKQSQDSLEEADLAADQAEMNVISGQLNQINEKVAGLNYVKDATSIVNEELKKLSHTNGDYSVHLDTGAIKVNQFIDNLELGASTSGSKIMLGGDGRNNQILLALWKAKSQREFDPDHEVTFYCVEEPEAHLHPHQQRKLADYLIHELPGQTIITSHSPQITERYKPDSIIRLFSTAEGSKAAKNGCSDCISDAWDELGYRMSILPAEAFFASCVFLVEGPSEKLFYEELATQLGFDLDFYNITILCVDGIQFKVYCQILDAMEIPWVLRTDNDVSGTRGRTDKRAVGFNRCFSLMGLPNAPYYPANTTSQDLVDNGAWQNASNQVNPNGMFLSKIDLENDIALELEAELLAFAGETDVVDAIKYLQGKKAIRMREFISQNRGAFVNLVGGELAKPLAFAVAQVTA</sequence>
<dbReference type="AlphaFoldDB" id="A0A2R4AKY4"/>
<dbReference type="Pfam" id="PF20469">
    <property type="entry name" value="OLD-like_TOPRIM"/>
    <property type="match status" value="1"/>
</dbReference>
<evidence type="ECO:0000259" key="2">
    <source>
        <dbReference type="Pfam" id="PF20469"/>
    </source>
</evidence>
<dbReference type="CDD" id="cd01026">
    <property type="entry name" value="TOPRIM_OLD"/>
    <property type="match status" value="1"/>
</dbReference>
<keyword evidence="3" id="KW-0378">Hydrolase</keyword>
<dbReference type="InterPro" id="IPR041685">
    <property type="entry name" value="AAA_GajA/Old/RecF-like"/>
</dbReference>
<protein>
    <submittedName>
        <fullName evidence="3">Putative ATP-dependent endonuclease of the OLD family</fullName>
    </submittedName>
</protein>
<feature type="domain" description="Endonuclease GajA/Old nuclease/RecF-like AAA" evidence="1">
    <location>
        <begin position="140"/>
        <end position="321"/>
    </location>
</feature>
<keyword evidence="3" id="KW-0540">Nuclease</keyword>
<keyword evidence="3" id="KW-0255">Endonuclease</keyword>